<reference evidence="4 5" key="6">
    <citation type="journal article" date="2011" name="Appl. Environ. Microbiol.">
        <title>Involvement of the azorhizobial chromosome partition gene (parA) in the onset of bacteroid differentiation during Sesbania rostrata stem nodule development.</title>
        <authorList>
            <person name="Liu CT."/>
            <person name="Lee KB."/>
            <person name="Wang YS."/>
            <person name="Peng MH."/>
            <person name="Lee KT."/>
            <person name="Suzuki S."/>
            <person name="Suzuki T."/>
            <person name="Oyaizu H."/>
        </authorList>
    </citation>
    <scope>NUCLEOTIDE SEQUENCE [LARGE SCALE GENOMIC DNA]</scope>
    <source>
        <strain evidence="5">ATCC 43989 / DSM 5975 / JCM 20966 / LMG 6465 / NBRC 14845 / NCIMB 13405 / ORS 571</strain>
    </source>
</reference>
<organism evidence="4 5">
    <name type="scientific">Azorhizobium caulinodans (strain ATCC 43989 / DSM 5975 / JCM 20966 / LMG 6465 / NBRC 14845 / NCIMB 13405 / ORS 571)</name>
    <dbReference type="NCBI Taxonomy" id="438753"/>
    <lineage>
        <taxon>Bacteria</taxon>
        <taxon>Pseudomonadati</taxon>
        <taxon>Pseudomonadota</taxon>
        <taxon>Alphaproteobacteria</taxon>
        <taxon>Hyphomicrobiales</taxon>
        <taxon>Xanthobacteraceae</taxon>
        <taxon>Azorhizobium</taxon>
    </lineage>
</organism>
<reference evidence="4 5" key="1">
    <citation type="journal article" date="2007" name="Appl. Environ. Microbiol.">
        <title>Rhizobial factors required for stem nodule maturation and maintenance in Sesbania rostrata-Azorhizobium caulinodans ORS571 symbiosis.</title>
        <authorList>
            <person name="Suzuki S."/>
            <person name="Aono T."/>
            <person name="Lee KB."/>
            <person name="Suzuki T."/>
            <person name="Liu CT."/>
            <person name="Miwa H."/>
            <person name="Wakao S."/>
            <person name="Iki T."/>
            <person name="Oyaizu H."/>
        </authorList>
    </citation>
    <scope>NUCLEOTIDE SEQUENCE [LARGE SCALE GENOMIC DNA]</scope>
    <source>
        <strain evidence="5">ATCC 43989 / DSM 5975 / JCM 20966 / LMG 6465 / NBRC 14845 / NCIMB 13405 / ORS 571</strain>
    </source>
</reference>
<accession>A8I3J1</accession>
<dbReference type="KEGG" id="azc:AZC_2029"/>
<dbReference type="Gene3D" id="3.40.190.10">
    <property type="entry name" value="Periplasmic binding protein-like II"/>
    <property type="match status" value="1"/>
</dbReference>
<dbReference type="HOGENOM" id="CLU_017028_7_4_5"/>
<dbReference type="AlphaFoldDB" id="A8I3J1"/>
<dbReference type="eggNOG" id="COG0747">
    <property type="taxonomic scope" value="Bacteria"/>
</dbReference>
<protein>
    <submittedName>
        <fullName evidence="4">ABC transporter substrate binding protein</fullName>
    </submittedName>
</protein>
<gene>
    <name evidence="4" type="ordered locus">AZC_2029</name>
</gene>
<dbReference type="InterPro" id="IPR039424">
    <property type="entry name" value="SBP_5"/>
</dbReference>
<reference evidence="4 5" key="5">
    <citation type="journal article" date="2010" name="Appl. Environ. Microbiol.">
        <title>phrR-like gene praR of Azorhizobium caulinodans ORS571 is essential for symbiosis with Sesbania rostrata and is involved in expression of reb genes.</title>
        <authorList>
            <person name="Akiba N."/>
            <person name="Aono T."/>
            <person name="Toyazaki H."/>
            <person name="Sato S."/>
            <person name="Oyaizu H."/>
        </authorList>
    </citation>
    <scope>NUCLEOTIDE SEQUENCE [LARGE SCALE GENOMIC DNA]</scope>
    <source>
        <strain evidence="5">ATCC 43989 / DSM 5975 / JCM 20966 / LMG 6465 / NBRC 14845 / NCIMB 13405 / ORS 571</strain>
    </source>
</reference>
<dbReference type="STRING" id="438753.AZC_2029"/>
<dbReference type="GO" id="GO:0043190">
    <property type="term" value="C:ATP-binding cassette (ABC) transporter complex"/>
    <property type="evidence" value="ECO:0007669"/>
    <property type="project" value="InterPro"/>
</dbReference>
<evidence type="ECO:0000313" key="4">
    <source>
        <dbReference type="EMBL" id="BAF88027.1"/>
    </source>
</evidence>
<reference evidence="5" key="2">
    <citation type="submission" date="2007-04" db="EMBL/GenBank/DDBJ databases">
        <title>Complete genome sequence of the nitrogen-fixing bacterium Azorhizobium caulinodans ORS571.</title>
        <authorList>
            <person name="Lee K.B."/>
            <person name="Backer P.D."/>
            <person name="Aono T."/>
            <person name="Liu C.T."/>
            <person name="Suzuki S."/>
            <person name="Suzuki T."/>
            <person name="Kaneko T."/>
            <person name="Yamada M."/>
            <person name="Tabata S."/>
            <person name="Kupfer D.M."/>
            <person name="Najar F.Z."/>
            <person name="Wiley G.B."/>
            <person name="Roe B."/>
            <person name="Binnewies T."/>
            <person name="Ussery D."/>
            <person name="Vereecke D."/>
            <person name="Gevers D."/>
            <person name="Holsters M."/>
            <person name="Oyaizu H."/>
        </authorList>
    </citation>
    <scope>NUCLEOTIDE SEQUENCE [LARGE SCALE GENOMIC DNA]</scope>
    <source>
        <strain evidence="5">ATCC 43989 / DSM 5975 / JCM 20966 / LMG 6465 / NBRC 14845 / NCIMB 13405 / ORS 571</strain>
    </source>
</reference>
<dbReference type="EMBL" id="AP009384">
    <property type="protein sequence ID" value="BAF88027.1"/>
    <property type="molecule type" value="Genomic_DNA"/>
</dbReference>
<dbReference type="Gene3D" id="3.10.105.10">
    <property type="entry name" value="Dipeptide-binding Protein, Domain 3"/>
    <property type="match status" value="1"/>
</dbReference>
<proteinExistence type="inferred from homology"/>
<dbReference type="InterPro" id="IPR006311">
    <property type="entry name" value="TAT_signal"/>
</dbReference>
<sequence>MTDKTVSNWTRADDAMVESAIRRGASRRDLMRMLLAGGIASTAFGSGLIARATDAVAQTPVSGGNLKAAGWSASTADTLDPAKASLSTDYVRCCAFYNRLTFIDKGGAVRMELAESVESGDAKVWTVKLRKGVTFHDGKTLTSADVVYSLKRHLDPAVGSKVNSIAKQMSEIKAVDPSTVEITLANPNGDLPTILGMHHFMIIAEGTTTFAKANGTGAFVCETFEPGVRSIGLKNKNYWKSGYPHLDSFEFFAISDDAARVNALLSGDIQLAAAINPRSMRLVESQPGVLLSRTTSGNYTDLNMRLDMSPGDKKDFVEGVKYLLNREQIQKSALRGLAEIANDQPIPPSNMYYNAELKPKPFDPQKAKALFQKAGVLGQPIPVVTSEAANSAIDMAMVLQQAGQGIGMNFDIKRVPSDGYWSNYWLKAPMHFGNINPRPTPDILFSLLYASSAPWNESQYKSEKFDRLLLEARGSLDQARRKQIYGEMQVMIAEEAGTAIPVFISNVDAHSSKLKGLEPNPLGGMMGYAFAEYVWLAS</sequence>
<dbReference type="SUPFAM" id="SSF53850">
    <property type="entry name" value="Periplasmic binding protein-like II"/>
    <property type="match status" value="1"/>
</dbReference>
<dbReference type="PROSITE" id="PS51318">
    <property type="entry name" value="TAT"/>
    <property type="match status" value="1"/>
</dbReference>
<dbReference type="PIRSF" id="PIRSF002741">
    <property type="entry name" value="MppA"/>
    <property type="match status" value="1"/>
</dbReference>
<evidence type="ECO:0000256" key="1">
    <source>
        <dbReference type="ARBA" id="ARBA00004418"/>
    </source>
</evidence>
<keyword evidence="5" id="KW-1185">Reference proteome</keyword>
<comment type="subcellular location">
    <subcellularLocation>
        <location evidence="1">Periplasm</location>
    </subcellularLocation>
</comment>
<evidence type="ECO:0000259" key="3">
    <source>
        <dbReference type="Pfam" id="PF00496"/>
    </source>
</evidence>
<comment type="similarity">
    <text evidence="2">Belongs to the bacterial solute-binding protein 5 family.</text>
</comment>
<dbReference type="Proteomes" id="UP000000270">
    <property type="component" value="Chromosome"/>
</dbReference>
<dbReference type="Gene3D" id="3.90.76.10">
    <property type="entry name" value="Dipeptide-binding Protein, Domain 1"/>
    <property type="match status" value="1"/>
</dbReference>
<dbReference type="CDD" id="cd08503">
    <property type="entry name" value="PBP2_NikA_DppA_OppA_like_17"/>
    <property type="match status" value="1"/>
</dbReference>
<dbReference type="PANTHER" id="PTHR30290">
    <property type="entry name" value="PERIPLASMIC BINDING COMPONENT OF ABC TRANSPORTER"/>
    <property type="match status" value="1"/>
</dbReference>
<dbReference type="GO" id="GO:0015833">
    <property type="term" value="P:peptide transport"/>
    <property type="evidence" value="ECO:0007669"/>
    <property type="project" value="TreeGrafter"/>
</dbReference>
<reference evidence="4 5" key="3">
    <citation type="journal article" date="2008" name="BMC Genomics">
        <title>The genome of the versatile nitrogen fixer Azorhizobium caulinodans ORS571.</title>
        <authorList>
            <person name="Lee KB."/>
            <person name="Backer P.D."/>
            <person name="Aono T."/>
            <person name="Liu CT."/>
            <person name="Suzuki S."/>
            <person name="Suzuki T."/>
            <person name="Kaneko T."/>
            <person name="Yamada M."/>
            <person name="Tabata S."/>
            <person name="Kupfer D.M."/>
            <person name="Najar F.Z."/>
            <person name="Wiley G.B."/>
            <person name="Roe B."/>
            <person name="Binnewies T.T."/>
            <person name="Ussery D.W."/>
            <person name="D'Haeze W."/>
            <person name="Herder J.D."/>
            <person name="Gevers D."/>
            <person name="Vereecke D."/>
            <person name="Holsters M."/>
            <person name="Oyaizu H."/>
        </authorList>
    </citation>
    <scope>NUCLEOTIDE SEQUENCE [LARGE SCALE GENOMIC DNA]</scope>
    <source>
        <strain evidence="5">ATCC 43989 / DSM 5975 / JCM 20966 / LMG 6465 / NBRC 14845 / NCIMB 13405 / ORS 571</strain>
    </source>
</reference>
<evidence type="ECO:0000256" key="2">
    <source>
        <dbReference type="ARBA" id="ARBA00005695"/>
    </source>
</evidence>
<dbReference type="Pfam" id="PF00496">
    <property type="entry name" value="SBP_bac_5"/>
    <property type="match status" value="1"/>
</dbReference>
<dbReference type="InterPro" id="IPR030678">
    <property type="entry name" value="Peptide/Ni-bd"/>
</dbReference>
<dbReference type="GO" id="GO:1904680">
    <property type="term" value="F:peptide transmembrane transporter activity"/>
    <property type="evidence" value="ECO:0007669"/>
    <property type="project" value="TreeGrafter"/>
</dbReference>
<feature type="domain" description="Solute-binding protein family 5" evidence="3">
    <location>
        <begin position="110"/>
        <end position="454"/>
    </location>
</feature>
<name>A8I3J1_AZOC5</name>
<dbReference type="InterPro" id="IPR000914">
    <property type="entry name" value="SBP_5_dom"/>
</dbReference>
<reference evidence="4 5" key="4">
    <citation type="journal article" date="2009" name="Appl. Environ. Microbiol.">
        <title>Comparative genome-wide transcriptional profiling of Azorhizobium caulinodans ORS571 grown under free-living and symbiotic conditions.</title>
        <authorList>
            <person name="Tsukada S."/>
            <person name="Aono T."/>
            <person name="Akiba N."/>
            <person name="Lee KB."/>
            <person name="Liu CT."/>
            <person name="Toyazaki H."/>
            <person name="Oyaizu H."/>
        </authorList>
    </citation>
    <scope>NUCLEOTIDE SEQUENCE [LARGE SCALE GENOMIC DNA]</scope>
    <source>
        <strain evidence="5">ATCC 43989 / DSM 5975 / JCM 20966 / LMG 6465 / NBRC 14845 / NCIMB 13405 / ORS 571</strain>
    </source>
</reference>
<evidence type="ECO:0000313" key="5">
    <source>
        <dbReference type="Proteomes" id="UP000000270"/>
    </source>
</evidence>
<dbReference type="GO" id="GO:0030288">
    <property type="term" value="C:outer membrane-bounded periplasmic space"/>
    <property type="evidence" value="ECO:0007669"/>
    <property type="project" value="UniProtKB-ARBA"/>
</dbReference>